<sequence>MIKLTHVDISSDISHIVIQALGLFRVKINQLSFDEPNHCYHGDISRLDDREESEIRDRWLPSVTQTPPQSPIHRSRPSSMRLTSPTLKPVEAQLPFTRPSWMSQMSKPIIIPSLLNTFLPPNELEPCTLQLVDEAIDNQLHPILIKFFHRNDHLLPQYHWYLQNRPQSAEALIWWLGLILPLSSNQKIDFFGTHTLYERTRSLISLIHQ</sequence>
<organism evidence="2 3">
    <name type="scientific">Rhizopus stolonifer</name>
    <name type="common">Rhizopus nigricans</name>
    <dbReference type="NCBI Taxonomy" id="4846"/>
    <lineage>
        <taxon>Eukaryota</taxon>
        <taxon>Fungi</taxon>
        <taxon>Fungi incertae sedis</taxon>
        <taxon>Mucoromycota</taxon>
        <taxon>Mucoromycotina</taxon>
        <taxon>Mucoromycetes</taxon>
        <taxon>Mucorales</taxon>
        <taxon>Mucorineae</taxon>
        <taxon>Rhizopodaceae</taxon>
        <taxon>Rhizopus</taxon>
    </lineage>
</organism>
<evidence type="ECO:0000256" key="1">
    <source>
        <dbReference type="SAM" id="MobiDB-lite"/>
    </source>
</evidence>
<name>A0A367J697_RHIST</name>
<reference evidence="2 3" key="1">
    <citation type="journal article" date="2018" name="G3 (Bethesda)">
        <title>Phylogenetic and Phylogenomic Definition of Rhizopus Species.</title>
        <authorList>
            <person name="Gryganskyi A.P."/>
            <person name="Golan J."/>
            <person name="Dolatabadi S."/>
            <person name="Mondo S."/>
            <person name="Robb S."/>
            <person name="Idnurm A."/>
            <person name="Muszewska A."/>
            <person name="Steczkiewicz K."/>
            <person name="Masonjones S."/>
            <person name="Liao H.L."/>
            <person name="Gajdeczka M.T."/>
            <person name="Anike F."/>
            <person name="Vuek A."/>
            <person name="Anishchenko I.M."/>
            <person name="Voigt K."/>
            <person name="de Hoog G.S."/>
            <person name="Smith M.E."/>
            <person name="Heitman J."/>
            <person name="Vilgalys R."/>
            <person name="Stajich J.E."/>
        </authorList>
    </citation>
    <scope>NUCLEOTIDE SEQUENCE [LARGE SCALE GENOMIC DNA]</scope>
    <source>
        <strain evidence="2 3">LSU 92-RS-03</strain>
    </source>
</reference>
<evidence type="ECO:0008006" key="4">
    <source>
        <dbReference type="Google" id="ProtNLM"/>
    </source>
</evidence>
<dbReference type="EMBL" id="PJQM01004166">
    <property type="protein sequence ID" value="RCH85458.1"/>
    <property type="molecule type" value="Genomic_DNA"/>
</dbReference>
<accession>A0A367J697</accession>
<dbReference type="AlphaFoldDB" id="A0A367J697"/>
<feature type="region of interest" description="Disordered" evidence="1">
    <location>
        <begin position="60"/>
        <end position="84"/>
    </location>
</feature>
<proteinExistence type="predicted"/>
<keyword evidence="3" id="KW-1185">Reference proteome</keyword>
<protein>
    <recommendedName>
        <fullName evidence="4">Lon N-terminal domain-containing protein</fullName>
    </recommendedName>
</protein>
<comment type="caution">
    <text evidence="2">The sequence shown here is derived from an EMBL/GenBank/DDBJ whole genome shotgun (WGS) entry which is preliminary data.</text>
</comment>
<evidence type="ECO:0000313" key="3">
    <source>
        <dbReference type="Proteomes" id="UP000253551"/>
    </source>
</evidence>
<dbReference type="Proteomes" id="UP000253551">
    <property type="component" value="Unassembled WGS sequence"/>
</dbReference>
<evidence type="ECO:0000313" key="2">
    <source>
        <dbReference type="EMBL" id="RCH85458.1"/>
    </source>
</evidence>
<dbReference type="STRING" id="4846.A0A367J697"/>
<dbReference type="OrthoDB" id="2237641at2759"/>
<gene>
    <name evidence="2" type="ORF">CU098_006415</name>
</gene>